<dbReference type="CDD" id="cd02440">
    <property type="entry name" value="AdoMet_MTases"/>
    <property type="match status" value="1"/>
</dbReference>
<dbReference type="SUPFAM" id="SSF53335">
    <property type="entry name" value="S-adenosyl-L-methionine-dependent methyltransferases"/>
    <property type="match status" value="1"/>
</dbReference>
<dbReference type="PANTHER" id="PTHR43861:SF1">
    <property type="entry name" value="TRANS-ACONITATE 2-METHYLTRANSFERASE"/>
    <property type="match status" value="1"/>
</dbReference>
<proteinExistence type="predicted"/>
<dbReference type="Pfam" id="PF01209">
    <property type="entry name" value="Ubie_methyltran"/>
    <property type="match status" value="1"/>
</dbReference>
<keyword evidence="2" id="KW-1185">Reference proteome</keyword>
<dbReference type="GO" id="GO:0008168">
    <property type="term" value="F:methyltransferase activity"/>
    <property type="evidence" value="ECO:0007669"/>
    <property type="project" value="UniProtKB-KW"/>
</dbReference>
<sequence>MRVTDGFDKAAADYDRLVGANPGYHAQLRLSARRMGIPGRGKGLRLLDLGCGTGASTAALLHAAPEAEIVAVDGSSGMLARAREKSWPSTVSFVHSRAEDLADSGVRGPFDGIFAAYLVRNLSDPDAVLRAVRDLLRPGAPFVAHEYSVADSAVAKAVWTAVCWTVIIPAGRLASGDASLYRYLWRSVLDFDGVAAFEKRLWNNGFNTVRTGRMSGWQRGVAHTFFARGPQR</sequence>
<evidence type="ECO:0000313" key="2">
    <source>
        <dbReference type="Proteomes" id="UP001589693"/>
    </source>
</evidence>
<protein>
    <submittedName>
        <fullName evidence="1">Class I SAM-dependent methyltransferase</fullName>
        <ecNumber evidence="1">2.1.1.-</ecNumber>
    </submittedName>
</protein>
<dbReference type="Proteomes" id="UP001589693">
    <property type="component" value="Unassembled WGS sequence"/>
</dbReference>
<dbReference type="PANTHER" id="PTHR43861">
    <property type="entry name" value="TRANS-ACONITATE 2-METHYLTRANSFERASE-RELATED"/>
    <property type="match status" value="1"/>
</dbReference>
<dbReference type="GO" id="GO:0032259">
    <property type="term" value="P:methylation"/>
    <property type="evidence" value="ECO:0007669"/>
    <property type="project" value="UniProtKB-KW"/>
</dbReference>
<organism evidence="1 2">
    <name type="scientific">Allokutzneria oryzae</name>
    <dbReference type="NCBI Taxonomy" id="1378989"/>
    <lineage>
        <taxon>Bacteria</taxon>
        <taxon>Bacillati</taxon>
        <taxon>Actinomycetota</taxon>
        <taxon>Actinomycetes</taxon>
        <taxon>Pseudonocardiales</taxon>
        <taxon>Pseudonocardiaceae</taxon>
        <taxon>Allokutzneria</taxon>
    </lineage>
</organism>
<comment type="caution">
    <text evidence="1">The sequence shown here is derived from an EMBL/GenBank/DDBJ whole genome shotgun (WGS) entry which is preliminary data.</text>
</comment>
<gene>
    <name evidence="1" type="ORF">ACFFQA_07360</name>
</gene>
<dbReference type="RefSeq" id="WP_377850908.1">
    <property type="nucleotide sequence ID" value="NZ_JBHLZU010000006.1"/>
</dbReference>
<evidence type="ECO:0000313" key="1">
    <source>
        <dbReference type="EMBL" id="MFB9903751.1"/>
    </source>
</evidence>
<keyword evidence="1" id="KW-0808">Transferase</keyword>
<dbReference type="EMBL" id="JBHLZU010000006">
    <property type="protein sequence ID" value="MFB9903751.1"/>
    <property type="molecule type" value="Genomic_DNA"/>
</dbReference>
<reference evidence="1 2" key="1">
    <citation type="submission" date="2024-09" db="EMBL/GenBank/DDBJ databases">
        <authorList>
            <person name="Sun Q."/>
            <person name="Mori K."/>
        </authorList>
    </citation>
    <scope>NUCLEOTIDE SEQUENCE [LARGE SCALE GENOMIC DNA]</scope>
    <source>
        <strain evidence="1 2">TBRC 7907</strain>
    </source>
</reference>
<dbReference type="EC" id="2.1.1.-" evidence="1"/>
<dbReference type="Gene3D" id="3.40.50.150">
    <property type="entry name" value="Vaccinia Virus protein VP39"/>
    <property type="match status" value="1"/>
</dbReference>
<name>A0ABV5ZVI6_9PSEU</name>
<dbReference type="InterPro" id="IPR029063">
    <property type="entry name" value="SAM-dependent_MTases_sf"/>
</dbReference>
<accession>A0ABV5ZVI6</accession>
<keyword evidence="1" id="KW-0489">Methyltransferase</keyword>